<sequence length="549" mass="58931">MSWNNNTTWNNQNNQGGNQWNTTGFGNSGGFGFGSTGTAQSQVSGGYSKTKNATFGAQQQVGGWGQTAQVSSFGGTGAFGTGGLGGGAFGTGGYNYGANAGQRTGTVGFGNKTGFGTGQKTGFGTSGFGTSGFGTGGFGTGGFGTGGFGTGGFGYNQPPPKPPVPISTLGFPFTSTEKQDHQPNGAKKTYKVYHINILEMFSQYTTEELRYFDYLSNGAIPNPQQPQMPIMGQQQGTGMNTTGTTFQYGQQKQSSVQPVKVDWSEVPKEIWGQIPALPEAKQQQPYGALSPTQLDVSSSLSSENPAANELKVFESVKLKGFKKNETLFSKVKKAGDSFDISLTPGITRLTPLEIQYENARGSISPGINSLRSPTSSKSPRSPSSSASTSRRSSSINSMSSSKTDFNPSQFNFIPDILYPKEKIMSENMKYCLTKVTNLKITKDNASITFPQEIDIKDLDPANSVKIENIDHQKLMFDFYLHSESNIAQDLNVPTIVTLTIEQSQVNVNFKFCPKDGKEIQVIKSVDSAVAFAYVPSLDYYPITVEWGNE</sequence>
<dbReference type="AlphaFoldDB" id="A0A1J4KN10"/>
<organism evidence="2 3">
    <name type="scientific">Tritrichomonas foetus</name>
    <dbReference type="NCBI Taxonomy" id="1144522"/>
    <lineage>
        <taxon>Eukaryota</taxon>
        <taxon>Metamonada</taxon>
        <taxon>Parabasalia</taxon>
        <taxon>Tritrichomonadida</taxon>
        <taxon>Tritrichomonadidae</taxon>
        <taxon>Tritrichomonas</taxon>
    </lineage>
</organism>
<feature type="compositionally biased region" description="Low complexity" evidence="1">
    <location>
        <begin position="1"/>
        <end position="25"/>
    </location>
</feature>
<proteinExistence type="predicted"/>
<keyword evidence="3" id="KW-1185">Reference proteome</keyword>
<feature type="compositionally biased region" description="Low complexity" evidence="1">
    <location>
        <begin position="369"/>
        <end position="401"/>
    </location>
</feature>
<evidence type="ECO:0000313" key="3">
    <source>
        <dbReference type="Proteomes" id="UP000179807"/>
    </source>
</evidence>
<gene>
    <name evidence="2" type="ORF">TRFO_03655</name>
</gene>
<evidence type="ECO:0000313" key="2">
    <source>
        <dbReference type="EMBL" id="OHT12619.1"/>
    </source>
</evidence>
<dbReference type="VEuPathDB" id="TrichDB:TRFO_03655"/>
<dbReference type="RefSeq" id="XP_068365755.1">
    <property type="nucleotide sequence ID" value="XM_068491434.1"/>
</dbReference>
<reference evidence="2" key="1">
    <citation type="submission" date="2016-10" db="EMBL/GenBank/DDBJ databases">
        <authorList>
            <person name="Benchimol M."/>
            <person name="Almeida L.G."/>
            <person name="Vasconcelos A.T."/>
            <person name="Perreira-Neves A."/>
            <person name="Rosa I.A."/>
            <person name="Tasca T."/>
            <person name="Bogo M.R."/>
            <person name="de Souza W."/>
        </authorList>
    </citation>
    <scope>NUCLEOTIDE SEQUENCE [LARGE SCALE GENOMIC DNA]</scope>
    <source>
        <strain evidence="2">K</strain>
    </source>
</reference>
<dbReference type="GeneID" id="94826138"/>
<dbReference type="EMBL" id="MLAK01000560">
    <property type="protein sequence ID" value="OHT12619.1"/>
    <property type="molecule type" value="Genomic_DNA"/>
</dbReference>
<feature type="region of interest" description="Disordered" evidence="1">
    <location>
        <begin position="1"/>
        <end position="29"/>
    </location>
</feature>
<protein>
    <recommendedName>
        <fullName evidence="4">Peptidase S59 domain-containing protein</fullName>
    </recommendedName>
</protein>
<accession>A0A1J4KN10</accession>
<evidence type="ECO:0008006" key="4">
    <source>
        <dbReference type="Google" id="ProtNLM"/>
    </source>
</evidence>
<name>A0A1J4KN10_9EUKA</name>
<feature type="region of interest" description="Disordered" evidence="1">
    <location>
        <begin position="363"/>
        <end position="403"/>
    </location>
</feature>
<comment type="caution">
    <text evidence="2">The sequence shown here is derived from an EMBL/GenBank/DDBJ whole genome shotgun (WGS) entry which is preliminary data.</text>
</comment>
<dbReference type="Proteomes" id="UP000179807">
    <property type="component" value="Unassembled WGS sequence"/>
</dbReference>
<feature type="region of interest" description="Disordered" evidence="1">
    <location>
        <begin position="282"/>
        <end position="301"/>
    </location>
</feature>
<evidence type="ECO:0000256" key="1">
    <source>
        <dbReference type="SAM" id="MobiDB-lite"/>
    </source>
</evidence>